<dbReference type="EMBL" id="HACA01022582">
    <property type="protein sequence ID" value="CDW39943.1"/>
    <property type="molecule type" value="Transcribed_RNA"/>
</dbReference>
<sequence length="73" mass="8568">MFKCGPILILTSSIIFYQNCHNIIKTRRTRKLPTKLGEKKSQINEFLKNNRSGEKYIRAKKLKQFDLVKVDLA</sequence>
<protein>
    <submittedName>
        <fullName evidence="1">Uncharacterized protein</fullName>
    </submittedName>
</protein>
<name>A0A0K2UNY1_LEPSM</name>
<organism evidence="1">
    <name type="scientific">Lepeophtheirus salmonis</name>
    <name type="common">Salmon louse</name>
    <name type="synonym">Caligus salmonis</name>
    <dbReference type="NCBI Taxonomy" id="72036"/>
    <lineage>
        <taxon>Eukaryota</taxon>
        <taxon>Metazoa</taxon>
        <taxon>Ecdysozoa</taxon>
        <taxon>Arthropoda</taxon>
        <taxon>Crustacea</taxon>
        <taxon>Multicrustacea</taxon>
        <taxon>Hexanauplia</taxon>
        <taxon>Copepoda</taxon>
        <taxon>Siphonostomatoida</taxon>
        <taxon>Caligidae</taxon>
        <taxon>Lepeophtheirus</taxon>
    </lineage>
</organism>
<accession>A0A0K2UNY1</accession>
<evidence type="ECO:0000313" key="1">
    <source>
        <dbReference type="EMBL" id="CDW39943.1"/>
    </source>
</evidence>
<dbReference type="AlphaFoldDB" id="A0A0K2UNY1"/>
<proteinExistence type="predicted"/>
<reference evidence="1" key="1">
    <citation type="submission" date="2014-05" db="EMBL/GenBank/DDBJ databases">
        <authorList>
            <person name="Chronopoulou M."/>
        </authorList>
    </citation>
    <scope>NUCLEOTIDE SEQUENCE</scope>
    <source>
        <tissue evidence="1">Whole organism</tissue>
    </source>
</reference>